<reference evidence="2 3" key="1">
    <citation type="submission" date="2016-05" db="EMBL/GenBank/DDBJ databases">
        <title>Comparative analysis of secretome profiles of manganese(II)-oxidizing ascomycete fungi.</title>
        <authorList>
            <consortium name="DOE Joint Genome Institute"/>
            <person name="Zeiner C.A."/>
            <person name="Purvine S.O."/>
            <person name="Zink E.M."/>
            <person name="Wu S."/>
            <person name="Pasa-Tolic L."/>
            <person name="Chaput D.L."/>
            <person name="Haridas S."/>
            <person name="Grigoriev I.V."/>
            <person name="Santelli C.M."/>
            <person name="Hansel C.M."/>
        </authorList>
    </citation>
    <scope>NUCLEOTIDE SEQUENCE [LARGE SCALE GENOMIC DNA]</scope>
    <source>
        <strain evidence="2 3">AP3s5-JAC2a</strain>
    </source>
</reference>
<evidence type="ECO:0000256" key="1">
    <source>
        <dbReference type="SAM" id="MobiDB-lite"/>
    </source>
</evidence>
<dbReference type="InParanoid" id="A0A177CTF7"/>
<keyword evidence="3" id="KW-1185">Reference proteome</keyword>
<feature type="compositionally biased region" description="Polar residues" evidence="1">
    <location>
        <begin position="33"/>
        <end position="54"/>
    </location>
</feature>
<proteinExistence type="predicted"/>
<organism evidence="2 3">
    <name type="scientific">Paraphaeosphaeria sporulosa</name>
    <dbReference type="NCBI Taxonomy" id="1460663"/>
    <lineage>
        <taxon>Eukaryota</taxon>
        <taxon>Fungi</taxon>
        <taxon>Dikarya</taxon>
        <taxon>Ascomycota</taxon>
        <taxon>Pezizomycotina</taxon>
        <taxon>Dothideomycetes</taxon>
        <taxon>Pleosporomycetidae</taxon>
        <taxon>Pleosporales</taxon>
        <taxon>Massarineae</taxon>
        <taxon>Didymosphaeriaceae</taxon>
        <taxon>Paraphaeosphaeria</taxon>
    </lineage>
</organism>
<accession>A0A177CTF7</accession>
<dbReference type="AlphaFoldDB" id="A0A177CTF7"/>
<feature type="compositionally biased region" description="Basic and acidic residues" evidence="1">
    <location>
        <begin position="407"/>
        <end position="419"/>
    </location>
</feature>
<name>A0A177CTF7_9PLEO</name>
<dbReference type="GeneID" id="28769890"/>
<gene>
    <name evidence="2" type="ORF">CC84DRAFT_468629</name>
</gene>
<feature type="compositionally biased region" description="Polar residues" evidence="1">
    <location>
        <begin position="105"/>
        <end position="138"/>
    </location>
</feature>
<sequence length="479" mass="50869">MDVLNHFGAFGFVPNPLQATATPPVTEPAPDQPKTTSWNPANASKVFKNQSSAPSLGAPPANTDTEPPNIQGPVHSALQDQQPSAPRDQPTTSASAVDGPPEQTGPVSPGSSINNDPLFTEHINQSPHSPNVSGSDADSSMEIEGTNAERSKKYAGYEPYVSSGSGDDDMQVDEKSDNQAEPGSHQTPGADTFQDQLGGFSPLQPPSAPAPLGPTLPVYEPGRSESWKQEQPASPGFSGFSHSGRPFRYDPSGPELEGFASHHRQQQERENNNQKLANTNVGGEPPDQPSPSGGRFTGSGNKPGWGGEQPESIKHAPRSPVREYNPSPAYMNGEDGDGSIYPGFPGRQRRGSGGFVPPSPFLMSGRDQQRRGAFIPYPEEDEHERPHRGPEIGGGRRGSMDTMAGGETRDGSEGRMELDDKPAQIPFAQGQTQVPANNPFGQGQTQGIAVNPFTGQPLRPFAGSAPNPFRQHTTQAPDN</sequence>
<feature type="region of interest" description="Disordered" evidence="1">
    <location>
        <begin position="431"/>
        <end position="479"/>
    </location>
</feature>
<dbReference type="OrthoDB" id="10663815at2759"/>
<dbReference type="EMBL" id="KV441549">
    <property type="protein sequence ID" value="OAG10192.1"/>
    <property type="molecule type" value="Genomic_DNA"/>
</dbReference>
<dbReference type="Proteomes" id="UP000077069">
    <property type="component" value="Unassembled WGS sequence"/>
</dbReference>
<feature type="compositionally biased region" description="Polar residues" evidence="1">
    <location>
        <begin position="78"/>
        <end position="95"/>
    </location>
</feature>
<evidence type="ECO:0000313" key="2">
    <source>
        <dbReference type="EMBL" id="OAG10192.1"/>
    </source>
</evidence>
<feature type="compositionally biased region" description="Gly residues" evidence="1">
    <location>
        <begin position="295"/>
        <end position="307"/>
    </location>
</feature>
<feature type="compositionally biased region" description="Pro residues" evidence="1">
    <location>
        <begin position="203"/>
        <end position="214"/>
    </location>
</feature>
<evidence type="ECO:0000313" key="3">
    <source>
        <dbReference type="Proteomes" id="UP000077069"/>
    </source>
</evidence>
<protein>
    <submittedName>
        <fullName evidence="2">Uncharacterized protein</fullName>
    </submittedName>
</protein>
<feature type="compositionally biased region" description="Polar residues" evidence="1">
    <location>
        <begin position="470"/>
        <end position="479"/>
    </location>
</feature>
<feature type="compositionally biased region" description="Polar residues" evidence="1">
    <location>
        <begin position="179"/>
        <end position="195"/>
    </location>
</feature>
<feature type="compositionally biased region" description="Polar residues" evidence="1">
    <location>
        <begin position="431"/>
        <end position="448"/>
    </location>
</feature>
<feature type="region of interest" description="Disordered" evidence="1">
    <location>
        <begin position="11"/>
        <end position="419"/>
    </location>
</feature>
<dbReference type="RefSeq" id="XP_018040557.1">
    <property type="nucleotide sequence ID" value="XM_018186404.1"/>
</dbReference>